<dbReference type="CDD" id="cd00981">
    <property type="entry name" value="arch_gltB"/>
    <property type="match status" value="1"/>
</dbReference>
<dbReference type="PANTHER" id="PTHR39673:SF5">
    <property type="entry name" value="TUNGSTEN-CONTAINING FORMYLMETHANOFURAN DEHYDROGENASE 2 SUBUNIT C"/>
    <property type="match status" value="1"/>
</dbReference>
<feature type="domain" description="Glutamate synthase alpha subunit C-terminal" evidence="1">
    <location>
        <begin position="24"/>
        <end position="183"/>
    </location>
</feature>
<organism evidence="2 3">
    <name type="scientific">candidate division MSBL1 archaeon SCGC-AAA382N08</name>
    <dbReference type="NCBI Taxonomy" id="1698285"/>
    <lineage>
        <taxon>Archaea</taxon>
        <taxon>Methanobacteriati</taxon>
        <taxon>Methanobacteriota</taxon>
        <taxon>candidate division MSBL1</taxon>
    </lineage>
</organism>
<dbReference type="GO" id="GO:0016491">
    <property type="term" value="F:oxidoreductase activity"/>
    <property type="evidence" value="ECO:0007669"/>
    <property type="project" value="InterPro"/>
</dbReference>
<dbReference type="InterPro" id="IPR002489">
    <property type="entry name" value="Glu_synth_asu_C"/>
</dbReference>
<dbReference type="Proteomes" id="UP000070175">
    <property type="component" value="Unassembled WGS sequence"/>
</dbReference>
<evidence type="ECO:0000259" key="1">
    <source>
        <dbReference type="Pfam" id="PF01493"/>
    </source>
</evidence>
<evidence type="ECO:0000313" key="2">
    <source>
        <dbReference type="EMBL" id="KXB07649.1"/>
    </source>
</evidence>
<keyword evidence="3" id="KW-1185">Reference proteome</keyword>
<comment type="caution">
    <text evidence="2">The sequence shown here is derived from an EMBL/GenBank/DDBJ whole genome shotgun (WGS) entry which is preliminary data.</text>
</comment>
<name>A0A133VMI8_9EURY</name>
<gene>
    <name evidence="2" type="ORF">AKJ56_02440</name>
</gene>
<dbReference type="PANTHER" id="PTHR39673">
    <property type="entry name" value="TUNGSTEN FORMYLMETHANOFURAN DEHYDROGENASE, SUBUNIT C (FWDC)"/>
    <property type="match status" value="1"/>
</dbReference>
<dbReference type="SUPFAM" id="SSF69336">
    <property type="entry name" value="Alpha subunit of glutamate synthase, C-terminal domain"/>
    <property type="match status" value="1"/>
</dbReference>
<reference evidence="2 3" key="1">
    <citation type="journal article" date="2016" name="Sci. Rep.">
        <title>Metabolic traits of an uncultured archaeal lineage -MSBL1- from brine pools of the Red Sea.</title>
        <authorList>
            <person name="Mwirichia R."/>
            <person name="Alam I."/>
            <person name="Rashid M."/>
            <person name="Vinu M."/>
            <person name="Ba-Alawi W."/>
            <person name="Anthony Kamau A."/>
            <person name="Kamanda Ngugi D."/>
            <person name="Goker M."/>
            <person name="Klenk H.P."/>
            <person name="Bajic V."/>
            <person name="Stingl U."/>
        </authorList>
    </citation>
    <scope>NUCLEOTIDE SEQUENCE [LARGE SCALE GENOMIC DNA]</scope>
    <source>
        <strain evidence="2">SCGC-AAA382N08</strain>
    </source>
</reference>
<dbReference type="InterPro" id="IPR012061">
    <property type="entry name" value="Glu_synth_lsu_3"/>
</dbReference>
<dbReference type="EMBL" id="LHYJ01000058">
    <property type="protein sequence ID" value="KXB07649.1"/>
    <property type="molecule type" value="Genomic_DNA"/>
</dbReference>
<protein>
    <recommendedName>
        <fullName evidence="1">Glutamate synthase alpha subunit C-terminal domain-containing protein</fullName>
    </recommendedName>
</protein>
<dbReference type="Gene3D" id="2.160.20.60">
    <property type="entry name" value="Glutamate synthase, alpha subunit, C-terminal domain"/>
    <property type="match status" value="1"/>
</dbReference>
<dbReference type="PIRSF" id="PIRSF006519">
    <property type="entry name" value="GOGAT_dom3"/>
    <property type="match status" value="1"/>
</dbReference>
<proteinExistence type="predicted"/>
<evidence type="ECO:0000313" key="3">
    <source>
        <dbReference type="Proteomes" id="UP000070175"/>
    </source>
</evidence>
<dbReference type="PATRIC" id="fig|1698285.3.peg.536"/>
<dbReference type="InterPro" id="IPR036485">
    <property type="entry name" value="Glu_synth_asu_C_sf"/>
</dbReference>
<sequence length="244" mass="26713">MMKINAEGVYYKDLNERIRKAVDSGESEIILENVNGQRYIGTNLRGSEVNIEINGVPGNDLAAFMDGPNINVRSNSQDAVGNTMNSGKVVVHGNAGDLVGHSMRGGKIYIRGDVGYRTGIHMKAYRDLFPVLIAGGTARDFLGEYMAGGLLVVLGLDGQDEIAGDYIGTGMHGGEIYLRGEVEGYQFGKEVGVKEPDDEDMEKLVKYLNDYAEEFGLDLDAILEKDFTRLVPSTHRPYGTIYAY</sequence>
<dbReference type="AlphaFoldDB" id="A0A133VMI8"/>
<accession>A0A133VMI8</accession>
<dbReference type="Pfam" id="PF01493">
    <property type="entry name" value="GXGXG"/>
    <property type="match status" value="1"/>
</dbReference>
<dbReference type="InterPro" id="IPR035710">
    <property type="entry name" value="Archaeal_gltB"/>
</dbReference>